<reference evidence="2" key="1">
    <citation type="submission" date="2022-12" db="EMBL/GenBank/DDBJ databases">
        <title>Bacterial isolates from different developmental stages of Nematostella vectensis.</title>
        <authorList>
            <person name="Fraune S."/>
        </authorList>
    </citation>
    <scope>NUCLEOTIDE SEQUENCE</scope>
    <source>
        <strain evidence="2">G21630-S1</strain>
    </source>
</reference>
<sequence>MTVQIQESVQRRGYAIRPPEFNKLVFLAENFKPEEPISQAEIERSILFGLADLPDKEKQFLLIATSLLSHKEIQKGNAFCYLGGYSFRRLLGGSKGPLSKSSLARIKSSLEAQGLIIRHYDNRHRPLEGGAIDLRPLLARLGELQDRAEEFFQETRDYFSGKQALDRYEYNHSDTTNAMVGSHEPDPNRLKPTKVLSSVQTNNMELPSTRPIDHSYQDQLTADQEGKSSAQASCSTSSNTSICSPEGASEFWKGFEKSGKQRHLKAVSQLKEALQLSEQLSAYIPLSAIETSDENAILDGCYKFIAENFAAKRNTHKTFFWAVKKYGWKAVLLLVCAVEDNTVLSREGWIGHMVKKSNRSLDLSTNFSRIKRQISAAAGSKSPCEANELGSVISFAPAAEDNNPTAVIAFEDKPLKDMEVEPDPYHEIWLEIRNLVLSEEIMSQSEVRSWIDTANILNINQNHMIVAVKTKFHQDCLERDYIQSLEKISSAILDRDIEIEVVVKAGRVKH</sequence>
<dbReference type="Gene3D" id="3.30.300.180">
    <property type="match status" value="1"/>
</dbReference>
<gene>
    <name evidence="2" type="ORF">O4H49_20005</name>
</gene>
<comment type="caution">
    <text evidence="2">The sequence shown here is derived from an EMBL/GenBank/DDBJ whole genome shotgun (WGS) entry which is preliminary data.</text>
</comment>
<evidence type="ECO:0000313" key="2">
    <source>
        <dbReference type="EMBL" id="MCZ4283079.1"/>
    </source>
</evidence>
<keyword evidence="3" id="KW-1185">Reference proteome</keyword>
<protein>
    <recommendedName>
        <fullName evidence="4">DnaA N-terminal domain-containing protein</fullName>
    </recommendedName>
</protein>
<dbReference type="EMBL" id="JAPWGY010000017">
    <property type="protein sequence ID" value="MCZ4283079.1"/>
    <property type="molecule type" value="Genomic_DNA"/>
</dbReference>
<dbReference type="InterPro" id="IPR038454">
    <property type="entry name" value="DnaA_N_sf"/>
</dbReference>
<evidence type="ECO:0000313" key="3">
    <source>
        <dbReference type="Proteomes" id="UP001069802"/>
    </source>
</evidence>
<name>A0ABT4LPS3_9PROT</name>
<feature type="region of interest" description="Disordered" evidence="1">
    <location>
        <begin position="219"/>
        <end position="245"/>
    </location>
</feature>
<accession>A0ABT4LPS3</accession>
<evidence type="ECO:0000256" key="1">
    <source>
        <dbReference type="SAM" id="MobiDB-lite"/>
    </source>
</evidence>
<dbReference type="RefSeq" id="WP_269425201.1">
    <property type="nucleotide sequence ID" value="NZ_JAPWGY010000017.1"/>
</dbReference>
<dbReference type="Proteomes" id="UP001069802">
    <property type="component" value="Unassembled WGS sequence"/>
</dbReference>
<proteinExistence type="predicted"/>
<evidence type="ECO:0008006" key="4">
    <source>
        <dbReference type="Google" id="ProtNLM"/>
    </source>
</evidence>
<feature type="compositionally biased region" description="Low complexity" evidence="1">
    <location>
        <begin position="228"/>
        <end position="244"/>
    </location>
</feature>
<organism evidence="2 3">
    <name type="scientific">Kiloniella laminariae</name>
    <dbReference type="NCBI Taxonomy" id="454162"/>
    <lineage>
        <taxon>Bacteria</taxon>
        <taxon>Pseudomonadati</taxon>
        <taxon>Pseudomonadota</taxon>
        <taxon>Alphaproteobacteria</taxon>
        <taxon>Rhodospirillales</taxon>
        <taxon>Kiloniellaceae</taxon>
        <taxon>Kiloniella</taxon>
    </lineage>
</organism>